<protein>
    <submittedName>
        <fullName evidence="1">Uncharacterized protein</fullName>
    </submittedName>
</protein>
<organism evidence="1">
    <name type="scientific">uncultured Thiotrichaceae bacterium</name>
    <dbReference type="NCBI Taxonomy" id="298394"/>
    <lineage>
        <taxon>Bacteria</taxon>
        <taxon>Pseudomonadati</taxon>
        <taxon>Pseudomonadota</taxon>
        <taxon>Gammaproteobacteria</taxon>
        <taxon>Thiotrichales</taxon>
        <taxon>Thiotrichaceae</taxon>
        <taxon>environmental samples</taxon>
    </lineage>
</organism>
<dbReference type="EMBL" id="CACVAV010000225">
    <property type="protein sequence ID" value="CAA6813908.1"/>
    <property type="molecule type" value="Genomic_DNA"/>
</dbReference>
<proteinExistence type="predicted"/>
<dbReference type="AlphaFoldDB" id="A0A6S6TG84"/>
<gene>
    <name evidence="1" type="ORF">HELGO_WM42133</name>
</gene>
<evidence type="ECO:0000313" key="1">
    <source>
        <dbReference type="EMBL" id="CAA6813908.1"/>
    </source>
</evidence>
<name>A0A6S6TG84_9GAMM</name>
<accession>A0A6S6TG84</accession>
<reference evidence="1" key="1">
    <citation type="submission" date="2020-01" db="EMBL/GenBank/DDBJ databases">
        <authorList>
            <person name="Meier V. D."/>
            <person name="Meier V D."/>
        </authorList>
    </citation>
    <scope>NUCLEOTIDE SEQUENCE</scope>
    <source>
        <strain evidence="1">HLG_WM_MAG_08</strain>
    </source>
</reference>
<sequence length="53" mass="5814">MAEGPNDKPALLKAVELVPADPAVIVKKTAVISVQFREKHRDKKSRATRNAAF</sequence>